<protein>
    <submittedName>
        <fullName evidence="3">Nuclear pore protein-like protein</fullName>
    </submittedName>
</protein>
<evidence type="ECO:0000259" key="2">
    <source>
        <dbReference type="SMART" id="SM00225"/>
    </source>
</evidence>
<dbReference type="EMBL" id="WIGO01000048">
    <property type="protein sequence ID" value="KAF6834437.1"/>
    <property type="molecule type" value="Genomic_DNA"/>
</dbReference>
<dbReference type="AlphaFoldDB" id="A0A8H6NI42"/>
<evidence type="ECO:0000256" key="1">
    <source>
        <dbReference type="SAM" id="MobiDB-lite"/>
    </source>
</evidence>
<organism evidence="3 4">
    <name type="scientific">Colletotrichum plurivorum</name>
    <dbReference type="NCBI Taxonomy" id="2175906"/>
    <lineage>
        <taxon>Eukaryota</taxon>
        <taxon>Fungi</taxon>
        <taxon>Dikarya</taxon>
        <taxon>Ascomycota</taxon>
        <taxon>Pezizomycotina</taxon>
        <taxon>Sordariomycetes</taxon>
        <taxon>Hypocreomycetidae</taxon>
        <taxon>Glomerellales</taxon>
        <taxon>Glomerellaceae</taxon>
        <taxon>Colletotrichum</taxon>
        <taxon>Colletotrichum orchidearum species complex</taxon>
    </lineage>
</organism>
<name>A0A8H6NI42_9PEZI</name>
<dbReference type="InterPro" id="IPR000210">
    <property type="entry name" value="BTB/POZ_dom"/>
</dbReference>
<dbReference type="Gene3D" id="3.30.710.10">
    <property type="entry name" value="Potassium Channel Kv1.1, Chain A"/>
    <property type="match status" value="1"/>
</dbReference>
<feature type="domain" description="BTB" evidence="2">
    <location>
        <begin position="65"/>
        <end position="173"/>
    </location>
</feature>
<keyword evidence="4" id="KW-1185">Reference proteome</keyword>
<evidence type="ECO:0000313" key="3">
    <source>
        <dbReference type="EMBL" id="KAF6834437.1"/>
    </source>
</evidence>
<sequence length="249" mass="27482">MPRAGKRAATSEIRSDARFSRRKTSHTPPASPEEIPVAVKSESDDSVQSEPDESVAACESIDKYGDLILRVGPGRKSYRVCSRTLARASPVFDAMLYGPSADSRPLADQWTINLPDDGHAETRAFLRISHGQSASVPSTLPISGLCRLLHLLEKYDAIPVIRPWIQGWLKHVGGNTKDLRLLWISWTTGDSNLFRTVLRKVAESLSIDEGGNLEYDDATLRDPEAVSERRLLDGLTRDPAWLVHVVDGS</sequence>
<comment type="caution">
    <text evidence="3">The sequence shown here is derived from an EMBL/GenBank/DDBJ whole genome shotgun (WGS) entry which is preliminary data.</text>
</comment>
<feature type="compositionally biased region" description="Acidic residues" evidence="1">
    <location>
        <begin position="44"/>
        <end position="53"/>
    </location>
</feature>
<dbReference type="SMART" id="SM00225">
    <property type="entry name" value="BTB"/>
    <property type="match status" value="1"/>
</dbReference>
<dbReference type="InterPro" id="IPR011333">
    <property type="entry name" value="SKP1/BTB/POZ_sf"/>
</dbReference>
<reference evidence="3" key="1">
    <citation type="journal article" date="2020" name="Phytopathology">
        <title>Genome Sequence Resources of Colletotrichum truncatum, C. plurivorum, C. musicola, and C. sojae: Four Species Pathogenic to Soybean (Glycine max).</title>
        <authorList>
            <person name="Rogerio F."/>
            <person name="Boufleur T.R."/>
            <person name="Ciampi-Guillardi M."/>
            <person name="Sukno S.A."/>
            <person name="Thon M.R."/>
            <person name="Massola Junior N.S."/>
            <person name="Baroncelli R."/>
        </authorList>
    </citation>
    <scope>NUCLEOTIDE SEQUENCE</scope>
    <source>
        <strain evidence="3">LFN00145</strain>
    </source>
</reference>
<dbReference type="Proteomes" id="UP000654918">
    <property type="component" value="Unassembled WGS sequence"/>
</dbReference>
<proteinExistence type="predicted"/>
<feature type="region of interest" description="Disordered" evidence="1">
    <location>
        <begin position="1"/>
        <end position="53"/>
    </location>
</feature>
<evidence type="ECO:0000313" key="4">
    <source>
        <dbReference type="Proteomes" id="UP000654918"/>
    </source>
</evidence>
<accession>A0A8H6NI42</accession>
<gene>
    <name evidence="3" type="ORF">CPLU01_04902</name>
</gene>